<gene>
    <name evidence="8" type="ordered locus">Zmob_0354</name>
</gene>
<evidence type="ECO:0000313" key="9">
    <source>
        <dbReference type="Proteomes" id="UP000001494"/>
    </source>
</evidence>
<dbReference type="OrthoDB" id="9777553at2"/>
<evidence type="ECO:0000256" key="5">
    <source>
        <dbReference type="ARBA" id="ARBA00023002"/>
    </source>
</evidence>
<dbReference type="InterPro" id="IPR001260">
    <property type="entry name" value="Coprogen_oxidase_aer"/>
</dbReference>
<dbReference type="RefSeq" id="WP_014500462.1">
    <property type="nucleotide sequence ID" value="NC_017262.1"/>
</dbReference>
<dbReference type="InterPro" id="IPR036406">
    <property type="entry name" value="Coprogen_oxidase_aer_sf"/>
</dbReference>
<comment type="subunit">
    <text evidence="3">Homodimer.</text>
</comment>
<dbReference type="GO" id="GO:0005737">
    <property type="term" value="C:cytoplasm"/>
    <property type="evidence" value="ECO:0007669"/>
    <property type="project" value="TreeGrafter"/>
</dbReference>
<keyword evidence="5 8" id="KW-0560">Oxidoreductase</keyword>
<dbReference type="GO" id="GO:0006782">
    <property type="term" value="P:protoporphyrinogen IX biosynthetic process"/>
    <property type="evidence" value="ECO:0007669"/>
    <property type="project" value="TreeGrafter"/>
</dbReference>
<dbReference type="PRINTS" id="PR00073">
    <property type="entry name" value="COPRGNOXDASE"/>
</dbReference>
<name>A0A0H3G0J2_ZYMMA</name>
<dbReference type="eggNOG" id="COG0408">
    <property type="taxonomic scope" value="Bacteria"/>
</dbReference>
<dbReference type="Gene3D" id="3.40.1500.10">
    <property type="entry name" value="Coproporphyrinogen III oxidase, aerobic"/>
    <property type="match status" value="1"/>
</dbReference>
<evidence type="ECO:0000256" key="3">
    <source>
        <dbReference type="ARBA" id="ARBA00011738"/>
    </source>
</evidence>
<dbReference type="PANTHER" id="PTHR10755:SF0">
    <property type="entry name" value="OXYGEN-DEPENDENT COPROPORPHYRINOGEN-III OXIDASE, MITOCHONDRIAL"/>
    <property type="match status" value="1"/>
</dbReference>
<keyword evidence="7" id="KW-0627">Porphyrin biosynthesis</keyword>
<dbReference type="EC" id="1.3.3.3" evidence="4"/>
<dbReference type="AlphaFoldDB" id="A0A0H3G0J2"/>
<dbReference type="Pfam" id="PF01218">
    <property type="entry name" value="Coprogen_oxidas"/>
    <property type="match status" value="1"/>
</dbReference>
<evidence type="ECO:0000256" key="4">
    <source>
        <dbReference type="ARBA" id="ARBA00012869"/>
    </source>
</evidence>
<comment type="similarity">
    <text evidence="2">Belongs to the aerobic coproporphyrinogen-III oxidase family.</text>
</comment>
<dbReference type="NCBIfam" id="NF003727">
    <property type="entry name" value="PRK05330.1"/>
    <property type="match status" value="1"/>
</dbReference>
<dbReference type="PANTHER" id="PTHR10755">
    <property type="entry name" value="COPROPORPHYRINOGEN III OXIDASE, MITOCHONDRIAL"/>
    <property type="match status" value="1"/>
</dbReference>
<evidence type="ECO:0000256" key="1">
    <source>
        <dbReference type="ARBA" id="ARBA00005168"/>
    </source>
</evidence>
<evidence type="ECO:0000256" key="2">
    <source>
        <dbReference type="ARBA" id="ARBA00010644"/>
    </source>
</evidence>
<evidence type="ECO:0000256" key="6">
    <source>
        <dbReference type="ARBA" id="ARBA00023133"/>
    </source>
</evidence>
<protein>
    <recommendedName>
        <fullName evidence="4">coproporphyrinogen oxidase</fullName>
        <ecNumber evidence="4">1.3.3.3</ecNumber>
    </recommendedName>
</protein>
<dbReference type="EMBL" id="CP002850">
    <property type="protein sequence ID" value="AEH62202.1"/>
    <property type="molecule type" value="Genomic_DNA"/>
</dbReference>
<dbReference type="Proteomes" id="UP000001494">
    <property type="component" value="Chromosome"/>
</dbReference>
<comment type="pathway">
    <text evidence="1">Porphyrin-containing compound metabolism; protoporphyrin-IX biosynthesis; protoporphyrinogen-IX from coproporphyrinogen-III (O2 route): step 1/1.</text>
</comment>
<evidence type="ECO:0000313" key="8">
    <source>
        <dbReference type="EMBL" id="AEH62202.1"/>
    </source>
</evidence>
<proteinExistence type="inferred from homology"/>
<sequence length="285" mass="32577">MKSDEMLLNEQQQVTSDWFHQLRDRICQQFEGIERQAASPASFQVTPWQKNTEGYGIQTGRGIRSLMKGQIFEKVGVNISTVKGCFSPDFAKKIPGTEDDPHFFATGISLVAHMANPHVPNIHMNCRFLQTTKSWFGGGIDLNPSTPYAEDTAEFHQSLKTICDKHHPDYYSRFSEWADRYFDIPHRQTKRGVGGIFYDYLDSNFTADFAFTKDVGKAFLDIFPKLVARRQNRAANQEDFQRLAVYRGRYTEFNLLYDRGTLFGLKTGGDADAVLMSLPPMAIWE</sequence>
<dbReference type="SUPFAM" id="SSF102886">
    <property type="entry name" value="Coproporphyrinogen III oxidase"/>
    <property type="match status" value="1"/>
</dbReference>
<organism evidence="8 9">
    <name type="scientific">Zymomonas mobilis subsp. mobilis (strain ATCC 10988 / DSM 424 / LMG 404 / NCIMB 8938 / NRRL B-806 / ZM1)</name>
    <dbReference type="NCBI Taxonomy" id="555217"/>
    <lineage>
        <taxon>Bacteria</taxon>
        <taxon>Pseudomonadati</taxon>
        <taxon>Pseudomonadota</taxon>
        <taxon>Alphaproteobacteria</taxon>
        <taxon>Sphingomonadales</taxon>
        <taxon>Zymomonadaceae</taxon>
        <taxon>Zymomonas</taxon>
    </lineage>
</organism>
<evidence type="ECO:0000256" key="7">
    <source>
        <dbReference type="ARBA" id="ARBA00023244"/>
    </source>
</evidence>
<keyword evidence="6" id="KW-0350">Heme biosynthesis</keyword>
<dbReference type="PIRSF" id="PIRSF000166">
    <property type="entry name" value="Coproporphyri_ox"/>
    <property type="match status" value="1"/>
</dbReference>
<reference evidence="8 9" key="1">
    <citation type="journal article" date="2011" name="J. Bacteriol.">
        <title>Genome sequence of the ethanol-producing Zymomonas mobilis subsp. mobilis lectotype strain ATCC 10988.</title>
        <authorList>
            <person name="Pappas K.M."/>
            <person name="Kouvelis V.N."/>
            <person name="Saunders E."/>
            <person name="Brettin T.S."/>
            <person name="Bruce D."/>
            <person name="Detter C."/>
            <person name="Balakireva M."/>
            <person name="Han C.S."/>
            <person name="Savvakis G."/>
            <person name="Kyrpides N.C."/>
            <person name="Typas M.A."/>
        </authorList>
    </citation>
    <scope>NUCLEOTIDE SEQUENCE [LARGE SCALE GENOMIC DNA]</scope>
    <source>
        <strain evidence="9">ATCC 10988 / DSM 424 / CCUG 17860 / LMG 404 / NCIMB 8938 / NRRL B-806 / ZM1</strain>
    </source>
</reference>
<dbReference type="GO" id="GO:0004109">
    <property type="term" value="F:coproporphyrinogen oxidase activity"/>
    <property type="evidence" value="ECO:0007669"/>
    <property type="project" value="UniProtKB-EC"/>
</dbReference>
<dbReference type="HOGENOM" id="CLU_026169_0_1_5"/>
<dbReference type="KEGG" id="zmm:Zmob_0354"/>
<accession>A0A0H3G0J2</accession>